<gene>
    <name evidence="1" type="ORF">PS880_01230</name>
</gene>
<proteinExistence type="predicted"/>
<reference evidence="1 2" key="1">
    <citation type="submission" date="2019-09" db="EMBL/GenBank/DDBJ databases">
        <authorList>
            <person name="Chandra G."/>
            <person name="Truman W A."/>
        </authorList>
    </citation>
    <scope>NUCLEOTIDE SEQUENCE [LARGE SCALE GENOMIC DNA]</scope>
    <source>
        <strain evidence="1">PS880</strain>
    </source>
</reference>
<dbReference type="OrthoDB" id="6891496at2"/>
<sequence length="95" mass="11118">MGLNIKKGELLCVSSGMYESYSCEGPYIALRDFEFEEVIEEFKSRGFVPDEEYLLLPNFHEYLVERHYVAKTPCRNVHLGELGRFDLREKFDSDA</sequence>
<evidence type="ECO:0000313" key="1">
    <source>
        <dbReference type="EMBL" id="VVO69536.1"/>
    </source>
</evidence>
<accession>A0A5E7I1G6</accession>
<evidence type="ECO:0000313" key="2">
    <source>
        <dbReference type="Proteomes" id="UP000375525"/>
    </source>
</evidence>
<dbReference type="EMBL" id="CABVIH010000005">
    <property type="protein sequence ID" value="VVO69536.1"/>
    <property type="molecule type" value="Genomic_DNA"/>
</dbReference>
<dbReference type="AlphaFoldDB" id="A0A5E7I1G6"/>
<dbReference type="Proteomes" id="UP000375525">
    <property type="component" value="Unassembled WGS sequence"/>
</dbReference>
<organism evidence="1 2">
    <name type="scientific">Pseudomonas fluorescens</name>
    <dbReference type="NCBI Taxonomy" id="294"/>
    <lineage>
        <taxon>Bacteria</taxon>
        <taxon>Pseudomonadati</taxon>
        <taxon>Pseudomonadota</taxon>
        <taxon>Gammaproteobacteria</taxon>
        <taxon>Pseudomonadales</taxon>
        <taxon>Pseudomonadaceae</taxon>
        <taxon>Pseudomonas</taxon>
    </lineage>
</organism>
<name>A0A5E7I1G6_PSEFL</name>
<protein>
    <submittedName>
        <fullName evidence="1">Uncharacterized protein</fullName>
    </submittedName>
</protein>
<dbReference type="RefSeq" id="WP_150779023.1">
    <property type="nucleotide sequence ID" value="NZ_CABVIH010000005.1"/>
</dbReference>